<accession>A0A5J4N6F5</accession>
<sequence length="279" mass="31041">MAMRRLSLSRLAVKALGVNPLQRTVSSTHYSVVPLGTDRPIIFVPLRTGYMSLDLRKANHISGYTACDGRSSSVGVHAPSTGFSSAYSSVRLDSQSIGYRMPVQPYPYPLTTNFPMSRFSPYDSHGPTNVQHSYTRRAQPQPPAYLHMNAVRPIPGGGGGVMDNNRSPGFTGTQPPLRSFLRPTDQTIRLLEEREALQLEYERLSERAPWPASNNHLATTCREIQAQQQHQERMARTRLQQQQQDATRANMVGGYAPRMSMQRSPSASPPLPNVPSIIR</sequence>
<comment type="caution">
    <text evidence="2">The sequence shown here is derived from an EMBL/GenBank/DDBJ whole genome shotgun (WGS) entry which is preliminary data.</text>
</comment>
<reference evidence="2 3" key="1">
    <citation type="journal article" date="2019" name="Gigascience">
        <title>Whole-genome sequence of the oriental lung fluke Paragonimus westermani.</title>
        <authorList>
            <person name="Oey H."/>
            <person name="Zakrzewski M."/>
            <person name="Narain K."/>
            <person name="Devi K.R."/>
            <person name="Agatsuma T."/>
            <person name="Nawaratna S."/>
            <person name="Gobert G.N."/>
            <person name="Jones M.K."/>
            <person name="Ragan M.A."/>
            <person name="McManus D.P."/>
            <person name="Krause L."/>
        </authorList>
    </citation>
    <scope>NUCLEOTIDE SEQUENCE [LARGE SCALE GENOMIC DNA]</scope>
    <source>
        <strain evidence="2 3">IND2009</strain>
    </source>
</reference>
<dbReference type="AlphaFoldDB" id="A0A5J4N6F5"/>
<evidence type="ECO:0000313" key="2">
    <source>
        <dbReference type="EMBL" id="KAA3671018.1"/>
    </source>
</evidence>
<keyword evidence="3" id="KW-1185">Reference proteome</keyword>
<evidence type="ECO:0000313" key="3">
    <source>
        <dbReference type="Proteomes" id="UP000324629"/>
    </source>
</evidence>
<protein>
    <submittedName>
        <fullName evidence="2">Uncharacterized protein</fullName>
    </submittedName>
</protein>
<dbReference type="Proteomes" id="UP000324629">
    <property type="component" value="Unassembled WGS sequence"/>
</dbReference>
<name>A0A5J4N6F5_9TREM</name>
<gene>
    <name evidence="2" type="ORF">DEA37_0007998</name>
</gene>
<feature type="region of interest" description="Disordered" evidence="1">
    <location>
        <begin position="259"/>
        <end position="279"/>
    </location>
</feature>
<proteinExistence type="predicted"/>
<dbReference type="EMBL" id="QNGE01007484">
    <property type="protein sequence ID" value="KAA3671018.1"/>
    <property type="molecule type" value="Genomic_DNA"/>
</dbReference>
<evidence type="ECO:0000256" key="1">
    <source>
        <dbReference type="SAM" id="MobiDB-lite"/>
    </source>
</evidence>
<organism evidence="2 3">
    <name type="scientific">Paragonimus westermani</name>
    <dbReference type="NCBI Taxonomy" id="34504"/>
    <lineage>
        <taxon>Eukaryota</taxon>
        <taxon>Metazoa</taxon>
        <taxon>Spiralia</taxon>
        <taxon>Lophotrochozoa</taxon>
        <taxon>Platyhelminthes</taxon>
        <taxon>Trematoda</taxon>
        <taxon>Digenea</taxon>
        <taxon>Plagiorchiida</taxon>
        <taxon>Troglotremata</taxon>
        <taxon>Troglotrematidae</taxon>
        <taxon>Paragonimus</taxon>
    </lineage>
</organism>